<sequence length="40" mass="4532">MVVSAYNNLNFLDNFSIAAVVQKLETVYVLYTVRPCVISH</sequence>
<dbReference type="AlphaFoldDB" id="A0A9N9G336"/>
<organism evidence="1 2">
    <name type="scientific">Dentiscutata erythropus</name>
    <dbReference type="NCBI Taxonomy" id="1348616"/>
    <lineage>
        <taxon>Eukaryota</taxon>
        <taxon>Fungi</taxon>
        <taxon>Fungi incertae sedis</taxon>
        <taxon>Mucoromycota</taxon>
        <taxon>Glomeromycotina</taxon>
        <taxon>Glomeromycetes</taxon>
        <taxon>Diversisporales</taxon>
        <taxon>Gigasporaceae</taxon>
        <taxon>Dentiscutata</taxon>
    </lineage>
</organism>
<dbReference type="EMBL" id="CAJVPY010002852">
    <property type="protein sequence ID" value="CAG8573862.1"/>
    <property type="molecule type" value="Genomic_DNA"/>
</dbReference>
<evidence type="ECO:0000313" key="1">
    <source>
        <dbReference type="EMBL" id="CAG8573862.1"/>
    </source>
</evidence>
<proteinExistence type="predicted"/>
<accession>A0A9N9G336</accession>
<dbReference type="Proteomes" id="UP000789405">
    <property type="component" value="Unassembled WGS sequence"/>
</dbReference>
<comment type="caution">
    <text evidence="1">The sequence shown here is derived from an EMBL/GenBank/DDBJ whole genome shotgun (WGS) entry which is preliminary data.</text>
</comment>
<gene>
    <name evidence="1" type="ORF">DERYTH_LOCUS6342</name>
</gene>
<evidence type="ECO:0000313" key="2">
    <source>
        <dbReference type="Proteomes" id="UP000789405"/>
    </source>
</evidence>
<name>A0A9N9G336_9GLOM</name>
<keyword evidence="2" id="KW-1185">Reference proteome</keyword>
<protein>
    <submittedName>
        <fullName evidence="1">8262_t:CDS:1</fullName>
    </submittedName>
</protein>
<reference evidence="1" key="1">
    <citation type="submission" date="2021-06" db="EMBL/GenBank/DDBJ databases">
        <authorList>
            <person name="Kallberg Y."/>
            <person name="Tangrot J."/>
            <person name="Rosling A."/>
        </authorList>
    </citation>
    <scope>NUCLEOTIDE SEQUENCE</scope>
    <source>
        <strain evidence="1">MA453B</strain>
    </source>
</reference>